<dbReference type="Pfam" id="PF01738">
    <property type="entry name" value="DLH"/>
    <property type="match status" value="1"/>
</dbReference>
<dbReference type="OrthoDB" id="9764953at2"/>
<keyword evidence="1 2" id="KW-0732">Signal</keyword>
<reference evidence="4 5" key="1">
    <citation type="submission" date="2016-08" db="EMBL/GenBank/DDBJ databases">
        <authorList>
            <person name="Seilhamer J.J."/>
        </authorList>
    </citation>
    <scope>NUCLEOTIDE SEQUENCE [LARGE SCALE GENOMIC DNA]</scope>
    <source>
        <strain evidence="4 5">DX4</strain>
    </source>
</reference>
<accession>A0A1D7QKE0</accession>
<dbReference type="KEGG" id="psty:BFS30_19440"/>
<dbReference type="InterPro" id="IPR002925">
    <property type="entry name" value="Dienelactn_hydro"/>
</dbReference>
<dbReference type="AlphaFoldDB" id="A0A1D7QKE0"/>
<dbReference type="GO" id="GO:0016787">
    <property type="term" value="F:hydrolase activity"/>
    <property type="evidence" value="ECO:0007669"/>
    <property type="project" value="InterPro"/>
</dbReference>
<evidence type="ECO:0000313" key="4">
    <source>
        <dbReference type="EMBL" id="AOM79151.1"/>
    </source>
</evidence>
<evidence type="ECO:0000256" key="1">
    <source>
        <dbReference type="ARBA" id="ARBA00022729"/>
    </source>
</evidence>
<organism evidence="4 5">
    <name type="scientific">Pedobacter steynii</name>
    <dbReference type="NCBI Taxonomy" id="430522"/>
    <lineage>
        <taxon>Bacteria</taxon>
        <taxon>Pseudomonadati</taxon>
        <taxon>Bacteroidota</taxon>
        <taxon>Sphingobacteriia</taxon>
        <taxon>Sphingobacteriales</taxon>
        <taxon>Sphingobacteriaceae</taxon>
        <taxon>Pedobacter</taxon>
    </lineage>
</organism>
<proteinExistence type="predicted"/>
<keyword evidence="5" id="KW-1185">Reference proteome</keyword>
<dbReference type="EMBL" id="CP017141">
    <property type="protein sequence ID" value="AOM79151.1"/>
    <property type="molecule type" value="Genomic_DNA"/>
</dbReference>
<dbReference type="SUPFAM" id="SSF53474">
    <property type="entry name" value="alpha/beta-Hydrolases"/>
    <property type="match status" value="1"/>
</dbReference>
<dbReference type="InterPro" id="IPR050955">
    <property type="entry name" value="Plant_Biomass_Hydrol_Est"/>
</dbReference>
<name>A0A1D7QKE0_9SPHI</name>
<dbReference type="InterPro" id="IPR029058">
    <property type="entry name" value="AB_hydrolase_fold"/>
</dbReference>
<dbReference type="RefSeq" id="WP_069380814.1">
    <property type="nucleotide sequence ID" value="NZ_CP017141.1"/>
</dbReference>
<dbReference type="PANTHER" id="PTHR43037:SF1">
    <property type="entry name" value="BLL1128 PROTEIN"/>
    <property type="match status" value="1"/>
</dbReference>
<evidence type="ECO:0000256" key="2">
    <source>
        <dbReference type="SAM" id="SignalP"/>
    </source>
</evidence>
<evidence type="ECO:0000259" key="3">
    <source>
        <dbReference type="Pfam" id="PF01738"/>
    </source>
</evidence>
<protein>
    <recommendedName>
        <fullName evidence="3">Dienelactone hydrolase domain-containing protein</fullName>
    </recommendedName>
</protein>
<dbReference type="Gene3D" id="3.40.50.1820">
    <property type="entry name" value="alpha/beta hydrolase"/>
    <property type="match status" value="1"/>
</dbReference>
<gene>
    <name evidence="4" type="ORF">BFS30_19440</name>
</gene>
<feature type="signal peptide" evidence="2">
    <location>
        <begin position="1"/>
        <end position="22"/>
    </location>
</feature>
<sequence>MIKQISLLFLLLICLGSKTVFAQQSHQKLITEMGYLLYLPEGYQQDTLKKFPLVLFLHGSGERGNDLEKVKVNGLPKLVEAGKKFPFILVSPQAEEGWESKDLMRLMRSLQKKYRIDEDRLYLTGLSMGGYGSWDMAIKYPGLFAAVVPVCGGGDPSKVWIMRHTPTWVFHGAKDDVVPLRASQEMVDALRPYNPSVKFTVFPEAGHDSWTDTYNTDSLYTWMLSQKRFKYSKVAVDQGILDNYRGIYVNTKGKDTVVISSGPGVLIATVKNRKIEIQPYDQHQFFVQAAEPLDVVFSGKGKKQQFVVNDEEKKVYKMVKKE</sequence>
<feature type="domain" description="Dienelactone hydrolase" evidence="3">
    <location>
        <begin position="101"/>
        <end position="207"/>
    </location>
</feature>
<feature type="chain" id="PRO_5009098740" description="Dienelactone hydrolase domain-containing protein" evidence="2">
    <location>
        <begin position="23"/>
        <end position="322"/>
    </location>
</feature>
<evidence type="ECO:0000313" key="5">
    <source>
        <dbReference type="Proteomes" id="UP000094313"/>
    </source>
</evidence>
<dbReference type="PANTHER" id="PTHR43037">
    <property type="entry name" value="UNNAMED PRODUCT-RELATED"/>
    <property type="match status" value="1"/>
</dbReference>
<dbReference type="Proteomes" id="UP000094313">
    <property type="component" value="Chromosome"/>
</dbReference>